<dbReference type="AlphaFoldDB" id="M4BD77"/>
<dbReference type="EMBL" id="JH598152">
    <property type="status" value="NOT_ANNOTATED_CDS"/>
    <property type="molecule type" value="Genomic_DNA"/>
</dbReference>
<reference evidence="3" key="1">
    <citation type="journal article" date="2010" name="Science">
        <title>Signatures of adaptation to obligate biotrophy in the Hyaloperonospora arabidopsidis genome.</title>
        <authorList>
            <person name="Baxter L."/>
            <person name="Tripathy S."/>
            <person name="Ishaque N."/>
            <person name="Boot N."/>
            <person name="Cabral A."/>
            <person name="Kemen E."/>
            <person name="Thines M."/>
            <person name="Ah-Fong A."/>
            <person name="Anderson R."/>
            <person name="Badejoko W."/>
            <person name="Bittner-Eddy P."/>
            <person name="Boore J.L."/>
            <person name="Chibucos M.C."/>
            <person name="Coates M."/>
            <person name="Dehal P."/>
            <person name="Delehaunty K."/>
            <person name="Dong S."/>
            <person name="Downton P."/>
            <person name="Dumas B."/>
            <person name="Fabro G."/>
            <person name="Fronick C."/>
            <person name="Fuerstenberg S.I."/>
            <person name="Fulton L."/>
            <person name="Gaulin E."/>
            <person name="Govers F."/>
            <person name="Hughes L."/>
            <person name="Humphray S."/>
            <person name="Jiang R.H."/>
            <person name="Judelson H."/>
            <person name="Kamoun S."/>
            <person name="Kyung K."/>
            <person name="Meijer H."/>
            <person name="Minx P."/>
            <person name="Morris P."/>
            <person name="Nelson J."/>
            <person name="Phuntumart V."/>
            <person name="Qutob D."/>
            <person name="Rehmany A."/>
            <person name="Rougon-Cardoso A."/>
            <person name="Ryden P."/>
            <person name="Torto-Alalibo T."/>
            <person name="Studholme D."/>
            <person name="Wang Y."/>
            <person name="Win J."/>
            <person name="Wood J."/>
            <person name="Clifton S.W."/>
            <person name="Rogers J."/>
            <person name="Van den Ackerveken G."/>
            <person name="Jones J.D."/>
            <person name="McDowell J.M."/>
            <person name="Beynon J."/>
            <person name="Tyler B.M."/>
        </authorList>
    </citation>
    <scope>NUCLEOTIDE SEQUENCE [LARGE SCALE GENOMIC DNA]</scope>
    <source>
        <strain evidence="3">Emoy2</strain>
    </source>
</reference>
<accession>M4BD77</accession>
<keyword evidence="3" id="KW-1185">Reference proteome</keyword>
<dbReference type="Proteomes" id="UP000011713">
    <property type="component" value="Unassembled WGS sequence"/>
</dbReference>
<dbReference type="VEuPathDB" id="FungiDB:HpaG804244"/>
<dbReference type="HOGENOM" id="CLU_1374550_0_0_1"/>
<feature type="region of interest" description="Disordered" evidence="1">
    <location>
        <begin position="85"/>
        <end position="113"/>
    </location>
</feature>
<dbReference type="eggNOG" id="ENOG502SJZQ">
    <property type="taxonomic scope" value="Eukaryota"/>
</dbReference>
<evidence type="ECO:0000256" key="1">
    <source>
        <dbReference type="SAM" id="MobiDB-lite"/>
    </source>
</evidence>
<protein>
    <submittedName>
        <fullName evidence="2">Uncharacterized protein</fullName>
    </submittedName>
</protein>
<proteinExistence type="predicted"/>
<evidence type="ECO:0000313" key="2">
    <source>
        <dbReference type="EnsemblProtists" id="HpaP804244"/>
    </source>
</evidence>
<dbReference type="STRING" id="559515.M4BD77"/>
<name>M4BD77_HYAAE</name>
<sequence>MLLLRPMKYKCTTRPSEQIVAGLKTRSVRVEMMMWKRKLKEAFGVNGGTKALIQLNRREQVDKMLEEEKSPVPRLDERIMQETDEMGPVNTPLPETPEPKRGVFPRSEGTPHFADSHTAEVVTGDEFYEGSEDENDDVRELDEGSNSHIRQLSYGDAESKRGQVMEIRARAPQDKIAKLEESAIGQMIRYNGSSDLPTR</sequence>
<dbReference type="EnsemblProtists" id="HpaT804244">
    <property type="protein sequence ID" value="HpaP804244"/>
    <property type="gene ID" value="HpaG804244"/>
</dbReference>
<organism evidence="2 3">
    <name type="scientific">Hyaloperonospora arabidopsidis (strain Emoy2)</name>
    <name type="common">Downy mildew agent</name>
    <name type="synonym">Peronospora arabidopsidis</name>
    <dbReference type="NCBI Taxonomy" id="559515"/>
    <lineage>
        <taxon>Eukaryota</taxon>
        <taxon>Sar</taxon>
        <taxon>Stramenopiles</taxon>
        <taxon>Oomycota</taxon>
        <taxon>Peronosporomycetes</taxon>
        <taxon>Peronosporales</taxon>
        <taxon>Peronosporaceae</taxon>
        <taxon>Hyaloperonospora</taxon>
    </lineage>
</organism>
<evidence type="ECO:0000313" key="3">
    <source>
        <dbReference type="Proteomes" id="UP000011713"/>
    </source>
</evidence>
<dbReference type="InParanoid" id="M4BD77"/>
<reference evidence="2" key="2">
    <citation type="submission" date="2015-06" db="UniProtKB">
        <authorList>
            <consortium name="EnsemblProtists"/>
        </authorList>
    </citation>
    <scope>IDENTIFICATION</scope>
    <source>
        <strain evidence="2">Emoy2</strain>
    </source>
</reference>